<accession>A0A2S7YM05</accession>
<evidence type="ECO:0000256" key="3">
    <source>
        <dbReference type="ARBA" id="ARBA00022695"/>
    </source>
</evidence>
<dbReference type="PANTHER" id="PTHR12039:SF0">
    <property type="entry name" value="NICOTINAMIDE-NUCLEOTIDE ADENYLYLTRANSFERASE"/>
    <property type="match status" value="1"/>
</dbReference>
<dbReference type="OrthoDB" id="422187at2759"/>
<dbReference type="InterPro" id="IPR014729">
    <property type="entry name" value="Rossmann-like_a/b/a_fold"/>
</dbReference>
<evidence type="ECO:0000256" key="9">
    <source>
        <dbReference type="SAM" id="MobiDB-lite"/>
    </source>
</evidence>
<dbReference type="InterPro" id="IPR004821">
    <property type="entry name" value="Cyt_trans-like"/>
</dbReference>
<protein>
    <recommendedName>
        <fullName evidence="8">Nicotinamide-nucleotide adenylyltransferase</fullName>
        <ecNumber evidence="8">2.7.7.1</ecNumber>
        <ecNumber evidence="8">2.7.7.18</ecNumber>
    </recommendedName>
</protein>
<feature type="compositionally biased region" description="Basic and acidic residues" evidence="9">
    <location>
        <begin position="41"/>
        <end position="52"/>
    </location>
</feature>
<keyword evidence="5 8" id="KW-0067">ATP-binding</keyword>
<evidence type="ECO:0000256" key="5">
    <source>
        <dbReference type="ARBA" id="ARBA00022840"/>
    </source>
</evidence>
<comment type="catalytic activity">
    <reaction evidence="8">
        <text>nicotinate beta-D-ribonucleotide + ATP + H(+) = deamido-NAD(+) + diphosphate</text>
        <dbReference type="Rhea" id="RHEA:22860"/>
        <dbReference type="ChEBI" id="CHEBI:15378"/>
        <dbReference type="ChEBI" id="CHEBI:30616"/>
        <dbReference type="ChEBI" id="CHEBI:33019"/>
        <dbReference type="ChEBI" id="CHEBI:57502"/>
        <dbReference type="ChEBI" id="CHEBI:58437"/>
        <dbReference type="EC" id="2.7.7.18"/>
    </reaction>
</comment>
<dbReference type="GO" id="GO:0000309">
    <property type="term" value="F:nicotinamide-nucleotide adenylyltransferase activity"/>
    <property type="evidence" value="ECO:0007669"/>
    <property type="project" value="UniProtKB-EC"/>
</dbReference>
<dbReference type="Pfam" id="PF01467">
    <property type="entry name" value="CTP_transf_like"/>
    <property type="match status" value="1"/>
</dbReference>
<proteinExistence type="inferred from homology"/>
<dbReference type="InterPro" id="IPR005248">
    <property type="entry name" value="NadD/NMNAT"/>
</dbReference>
<dbReference type="Proteomes" id="UP000237441">
    <property type="component" value="Unassembled WGS sequence"/>
</dbReference>
<dbReference type="AlphaFoldDB" id="A0A2S7YM05"/>
<keyword evidence="2 8" id="KW-0808">Transferase</keyword>
<gene>
    <name evidence="11" type="ORF">BB8028_0007g04150</name>
</gene>
<reference evidence="11 12" key="1">
    <citation type="submission" date="2016-07" db="EMBL/GenBank/DDBJ databases">
        <title>Comparative genomics of the entomopathogenic fungus Beauveria bassiana.</title>
        <authorList>
            <person name="Valero Jimenez C.A."/>
            <person name="Zwaan B.J."/>
            <person name="Van Kan J.A."/>
            <person name="Takken W."/>
            <person name="Debets A.J."/>
            <person name="Schoustra S.E."/>
            <person name="Koenraadt C.J."/>
        </authorList>
    </citation>
    <scope>NUCLEOTIDE SEQUENCE [LARGE SCALE GENOMIC DNA]</scope>
    <source>
        <strain evidence="11 12">ARSEF 8028</strain>
    </source>
</reference>
<dbReference type="EC" id="2.7.7.1" evidence="8"/>
<evidence type="ECO:0000256" key="1">
    <source>
        <dbReference type="ARBA" id="ARBA00022642"/>
    </source>
</evidence>
<dbReference type="GO" id="GO:0009435">
    <property type="term" value="P:NAD+ biosynthetic process"/>
    <property type="evidence" value="ECO:0007669"/>
    <property type="project" value="UniProtKB-UniPathway"/>
</dbReference>
<comment type="similarity">
    <text evidence="8">Belongs to the eukaryotic NMN adenylyltransferase family.</text>
</comment>
<dbReference type="InterPro" id="IPR051182">
    <property type="entry name" value="Euk_NMN_adenylyltrnsfrase"/>
</dbReference>
<evidence type="ECO:0000256" key="4">
    <source>
        <dbReference type="ARBA" id="ARBA00022741"/>
    </source>
</evidence>
<evidence type="ECO:0000256" key="7">
    <source>
        <dbReference type="ARBA" id="ARBA00049001"/>
    </source>
</evidence>
<comment type="catalytic activity">
    <reaction evidence="7 8">
        <text>beta-nicotinamide D-ribonucleotide + ATP + H(+) = diphosphate + NAD(+)</text>
        <dbReference type="Rhea" id="RHEA:21360"/>
        <dbReference type="ChEBI" id="CHEBI:14649"/>
        <dbReference type="ChEBI" id="CHEBI:15378"/>
        <dbReference type="ChEBI" id="CHEBI:30616"/>
        <dbReference type="ChEBI" id="CHEBI:33019"/>
        <dbReference type="ChEBI" id="CHEBI:57540"/>
        <dbReference type="EC" id="2.7.7.1"/>
    </reaction>
</comment>
<sequence>MGSTLSLPPAAADTKRRAPPASALTPKPPPSPSSSPLSPQKDSDNGVEKSPKEQQAPQPQQQQQQPPPPHQLTPPPSPPLATYTFPTGKLKRRLTQPGKTPLVLVACGSFSPITKLHVQMFELAARHIPRTDFEIVGNYLSPCSDAYNKSSLVPAHHRLQMCSLAVENLAADVDDWEATRVDDAGRPLYSRTADVLRHFDAAINDDDDGGGGGLGGILSVDGTRRLRARIVLLIGADLALTMSNPKVWAPADIDVLLGGHYGAFVVERPHQCAVRDAVAPLSKYSDNIWVVDAFDNDVSSTKVRAQIQNREQSMDIPGAVFKYIKLHRLYLE</sequence>
<comment type="caution">
    <text evidence="11">The sequence shown here is derived from an EMBL/GenBank/DDBJ whole genome shotgun (WGS) entry which is preliminary data.</text>
</comment>
<comment type="pathway">
    <text evidence="8">Cofactor biosynthesis; NAD(+) biosynthesis; NAD(+) from nicotinamide D-ribonucleotide: step 1/1.</text>
</comment>
<feature type="domain" description="Cytidyltransferase-like" evidence="10">
    <location>
        <begin position="105"/>
        <end position="305"/>
    </location>
</feature>
<dbReference type="UniPathway" id="UPA00253">
    <property type="reaction ID" value="UER00600"/>
</dbReference>
<evidence type="ECO:0000313" key="12">
    <source>
        <dbReference type="Proteomes" id="UP000237441"/>
    </source>
</evidence>
<feature type="region of interest" description="Disordered" evidence="9">
    <location>
        <begin position="1"/>
        <end position="85"/>
    </location>
</feature>
<dbReference type="EC" id="2.7.7.18" evidence="8"/>
<keyword evidence="4 8" id="KW-0547">Nucleotide-binding</keyword>
<keyword evidence="6 8" id="KW-0520">NAD</keyword>
<dbReference type="GO" id="GO:0005524">
    <property type="term" value="F:ATP binding"/>
    <property type="evidence" value="ECO:0007669"/>
    <property type="project" value="UniProtKB-KW"/>
</dbReference>
<dbReference type="NCBIfam" id="TIGR00482">
    <property type="entry name" value="nicotinate (nicotinamide) nucleotide adenylyltransferase"/>
    <property type="match status" value="1"/>
</dbReference>
<dbReference type="EMBL" id="JRHA01000007">
    <property type="protein sequence ID" value="PQK17220.1"/>
    <property type="molecule type" value="Genomic_DNA"/>
</dbReference>
<dbReference type="GO" id="GO:0004515">
    <property type="term" value="F:nicotinate-nucleotide adenylyltransferase activity"/>
    <property type="evidence" value="ECO:0007669"/>
    <property type="project" value="UniProtKB-EC"/>
</dbReference>
<feature type="compositionally biased region" description="Low complexity" evidence="9">
    <location>
        <begin position="53"/>
        <end position="64"/>
    </location>
</feature>
<dbReference type="SUPFAM" id="SSF52374">
    <property type="entry name" value="Nucleotidylyl transferase"/>
    <property type="match status" value="1"/>
</dbReference>
<evidence type="ECO:0000313" key="11">
    <source>
        <dbReference type="EMBL" id="PQK17220.1"/>
    </source>
</evidence>
<evidence type="ECO:0000259" key="10">
    <source>
        <dbReference type="Pfam" id="PF01467"/>
    </source>
</evidence>
<name>A0A2S7YM05_BEABA</name>
<keyword evidence="3 8" id="KW-0548">Nucleotidyltransferase</keyword>
<dbReference type="PANTHER" id="PTHR12039">
    <property type="entry name" value="NICOTINAMIDE MONONUCLEOTIDE ADENYLYLTRANSFERASE"/>
    <property type="match status" value="1"/>
</dbReference>
<evidence type="ECO:0000256" key="2">
    <source>
        <dbReference type="ARBA" id="ARBA00022679"/>
    </source>
</evidence>
<organism evidence="11 12">
    <name type="scientific">Beauveria bassiana</name>
    <name type="common">White muscardine disease fungus</name>
    <name type="synonym">Tritirachium shiotae</name>
    <dbReference type="NCBI Taxonomy" id="176275"/>
    <lineage>
        <taxon>Eukaryota</taxon>
        <taxon>Fungi</taxon>
        <taxon>Dikarya</taxon>
        <taxon>Ascomycota</taxon>
        <taxon>Pezizomycotina</taxon>
        <taxon>Sordariomycetes</taxon>
        <taxon>Hypocreomycetidae</taxon>
        <taxon>Hypocreales</taxon>
        <taxon>Cordycipitaceae</taxon>
        <taxon>Beauveria</taxon>
    </lineage>
</organism>
<keyword evidence="1 8" id="KW-0662">Pyridine nucleotide biosynthesis</keyword>
<feature type="compositionally biased region" description="Pro residues" evidence="9">
    <location>
        <begin position="65"/>
        <end position="79"/>
    </location>
</feature>
<evidence type="ECO:0000256" key="6">
    <source>
        <dbReference type="ARBA" id="ARBA00023027"/>
    </source>
</evidence>
<evidence type="ECO:0000256" key="8">
    <source>
        <dbReference type="RuleBase" id="RU362021"/>
    </source>
</evidence>
<dbReference type="Gene3D" id="3.40.50.620">
    <property type="entry name" value="HUPs"/>
    <property type="match status" value="1"/>
</dbReference>